<feature type="region of interest" description="Disordered" evidence="1">
    <location>
        <begin position="1"/>
        <end position="92"/>
    </location>
</feature>
<dbReference type="Proteomes" id="UP000027265">
    <property type="component" value="Unassembled WGS sequence"/>
</dbReference>
<reference evidence="3" key="1">
    <citation type="journal article" date="2014" name="Proc. Natl. Acad. Sci. U.S.A.">
        <title>Extensive sampling of basidiomycete genomes demonstrates inadequacy of the white-rot/brown-rot paradigm for wood decay fungi.</title>
        <authorList>
            <person name="Riley R."/>
            <person name="Salamov A.A."/>
            <person name="Brown D.W."/>
            <person name="Nagy L.G."/>
            <person name="Floudas D."/>
            <person name="Held B.W."/>
            <person name="Levasseur A."/>
            <person name="Lombard V."/>
            <person name="Morin E."/>
            <person name="Otillar R."/>
            <person name="Lindquist E.A."/>
            <person name="Sun H."/>
            <person name="LaButti K.M."/>
            <person name="Schmutz J."/>
            <person name="Jabbour D."/>
            <person name="Luo H."/>
            <person name="Baker S.E."/>
            <person name="Pisabarro A.G."/>
            <person name="Walton J.D."/>
            <person name="Blanchette R.A."/>
            <person name="Henrissat B."/>
            <person name="Martin F."/>
            <person name="Cullen D."/>
            <person name="Hibbett D.S."/>
            <person name="Grigoriev I.V."/>
        </authorList>
    </citation>
    <scope>NUCLEOTIDE SEQUENCE [LARGE SCALE GENOMIC DNA]</scope>
    <source>
        <strain evidence="3">MUCL 33604</strain>
    </source>
</reference>
<name>A0A067PHR1_9AGAM</name>
<protein>
    <submittedName>
        <fullName evidence="2">Uncharacterized protein</fullName>
    </submittedName>
</protein>
<gene>
    <name evidence="2" type="ORF">JAAARDRAFT_51474</name>
</gene>
<dbReference type="OrthoDB" id="3226552at2759"/>
<proteinExistence type="predicted"/>
<dbReference type="EMBL" id="KL197768">
    <property type="protein sequence ID" value="KDQ49991.1"/>
    <property type="molecule type" value="Genomic_DNA"/>
</dbReference>
<evidence type="ECO:0000256" key="1">
    <source>
        <dbReference type="SAM" id="MobiDB-lite"/>
    </source>
</evidence>
<dbReference type="InParanoid" id="A0A067PHR1"/>
<dbReference type="AlphaFoldDB" id="A0A067PHR1"/>
<feature type="region of interest" description="Disordered" evidence="1">
    <location>
        <begin position="188"/>
        <end position="212"/>
    </location>
</feature>
<organism evidence="2 3">
    <name type="scientific">Jaapia argillacea MUCL 33604</name>
    <dbReference type="NCBI Taxonomy" id="933084"/>
    <lineage>
        <taxon>Eukaryota</taxon>
        <taxon>Fungi</taxon>
        <taxon>Dikarya</taxon>
        <taxon>Basidiomycota</taxon>
        <taxon>Agaricomycotina</taxon>
        <taxon>Agaricomycetes</taxon>
        <taxon>Agaricomycetidae</taxon>
        <taxon>Jaapiales</taxon>
        <taxon>Jaapiaceae</taxon>
        <taxon>Jaapia</taxon>
    </lineage>
</organism>
<keyword evidence="3" id="KW-1185">Reference proteome</keyword>
<feature type="compositionally biased region" description="Basic and acidic residues" evidence="1">
    <location>
        <begin position="1"/>
        <end position="19"/>
    </location>
</feature>
<evidence type="ECO:0000313" key="3">
    <source>
        <dbReference type="Proteomes" id="UP000027265"/>
    </source>
</evidence>
<sequence length="317" mass="35067">MSQRTADRRIGHTVRERPSRPFVDVNTKSTAKPLPKPSNPPTFRRSKTEPIQPVAVQGSSTNRKLLHPHWTPSDRDKNSTPPSPPDSRWSEVIPPHTALTFAAIWDPVEGMVAFSGAQLRDFLDKDVSFNTRPTSPGDGDSQILTIDRFALPSTVNSAALALDMERMPMTFACEAVMEPDTYADIFLRPGWQTPTPLPEPEQSSPKPPRSRSAVFASLLRQLPPDTMGELHWSKTEKDSLDSPRYDFVKGMMGSISSKGSSKQSGRVFGPVYEKSVTDEGFFEGRDNRISMGSGEAVMVEVNLRFLILLILVHPPGA</sequence>
<dbReference type="HOGENOM" id="CLU_877345_0_0_1"/>
<evidence type="ECO:0000313" key="2">
    <source>
        <dbReference type="EMBL" id="KDQ49991.1"/>
    </source>
</evidence>
<accession>A0A067PHR1</accession>